<keyword evidence="5 6" id="KW-0539">Nucleus</keyword>
<dbReference type="GO" id="GO:0030527">
    <property type="term" value="F:structural constituent of chromatin"/>
    <property type="evidence" value="ECO:0007669"/>
    <property type="project" value="InterPro"/>
</dbReference>
<dbReference type="PROSITE" id="PS51504">
    <property type="entry name" value="H15"/>
    <property type="match status" value="1"/>
</dbReference>
<name>A0A6N2L4K3_SALVM</name>
<dbReference type="InterPro" id="IPR036388">
    <property type="entry name" value="WH-like_DNA-bd_sf"/>
</dbReference>
<protein>
    <recommendedName>
        <fullName evidence="8">H15 domain-containing protein</fullName>
    </recommendedName>
</protein>
<dbReference type="InterPro" id="IPR005818">
    <property type="entry name" value="Histone_H1/H5_H15"/>
</dbReference>
<comment type="similarity">
    <text evidence="6">Belongs to the histone H1/H5 family.</text>
</comment>
<dbReference type="GO" id="GO:0000786">
    <property type="term" value="C:nucleosome"/>
    <property type="evidence" value="ECO:0007669"/>
    <property type="project" value="InterPro"/>
</dbReference>
<dbReference type="GO" id="GO:0030261">
    <property type="term" value="P:chromosome condensation"/>
    <property type="evidence" value="ECO:0007669"/>
    <property type="project" value="TreeGrafter"/>
</dbReference>
<dbReference type="GO" id="GO:0003690">
    <property type="term" value="F:double-stranded DNA binding"/>
    <property type="evidence" value="ECO:0007669"/>
    <property type="project" value="TreeGrafter"/>
</dbReference>
<dbReference type="InterPro" id="IPR036390">
    <property type="entry name" value="WH_DNA-bd_sf"/>
</dbReference>
<feature type="compositionally biased region" description="Basic residues" evidence="7">
    <location>
        <begin position="140"/>
        <end position="166"/>
    </location>
</feature>
<dbReference type="GO" id="GO:0005634">
    <property type="term" value="C:nucleus"/>
    <property type="evidence" value="ECO:0007669"/>
    <property type="project" value="UniProtKB-SubCell"/>
</dbReference>
<evidence type="ECO:0000256" key="5">
    <source>
        <dbReference type="ARBA" id="ARBA00023242"/>
    </source>
</evidence>
<dbReference type="GO" id="GO:0031492">
    <property type="term" value="F:nucleosomal DNA binding"/>
    <property type="evidence" value="ECO:0007669"/>
    <property type="project" value="TreeGrafter"/>
</dbReference>
<organism evidence="9">
    <name type="scientific">Salix viminalis</name>
    <name type="common">Common osier</name>
    <name type="synonym">Basket willow</name>
    <dbReference type="NCBI Taxonomy" id="40686"/>
    <lineage>
        <taxon>Eukaryota</taxon>
        <taxon>Viridiplantae</taxon>
        <taxon>Streptophyta</taxon>
        <taxon>Embryophyta</taxon>
        <taxon>Tracheophyta</taxon>
        <taxon>Spermatophyta</taxon>
        <taxon>Magnoliopsida</taxon>
        <taxon>eudicotyledons</taxon>
        <taxon>Gunneridae</taxon>
        <taxon>Pentapetalae</taxon>
        <taxon>rosids</taxon>
        <taxon>fabids</taxon>
        <taxon>Malpighiales</taxon>
        <taxon>Salicaceae</taxon>
        <taxon>Saliceae</taxon>
        <taxon>Salix</taxon>
    </lineage>
</organism>
<evidence type="ECO:0000256" key="1">
    <source>
        <dbReference type="ARBA" id="ARBA00004123"/>
    </source>
</evidence>
<dbReference type="SMART" id="SM00526">
    <property type="entry name" value="H15"/>
    <property type="match status" value="1"/>
</dbReference>
<evidence type="ECO:0000256" key="2">
    <source>
        <dbReference type="ARBA" id="ARBA00004286"/>
    </source>
</evidence>
<sequence length="228" mass="24693">MGYDGTDRHSLTGFPEYANAIITRSQEQSIRKLIGERTTVQENQRPPKMICDAIVTLKERSGSSQYAITKFLEDKHKKHLPANFRKLLLVQLKKLVASAKLVKVKNSFKLPSAPPKRQPQISAEKTSKPKLKTKTPSAKPKSKLAAKPKVKTPVKAKTAAKPKKAVAKPAKVASTKKVASPGKKGVAKPAKVARTKKVASPGKKAVAAKPRSVKSPTVKKGVAKKAKK</sequence>
<dbReference type="Gene3D" id="1.10.10.10">
    <property type="entry name" value="Winged helix-like DNA-binding domain superfamily/Winged helix DNA-binding domain"/>
    <property type="match status" value="1"/>
</dbReference>
<dbReference type="GO" id="GO:0045910">
    <property type="term" value="P:negative regulation of DNA recombination"/>
    <property type="evidence" value="ECO:0007669"/>
    <property type="project" value="TreeGrafter"/>
</dbReference>
<evidence type="ECO:0000256" key="6">
    <source>
        <dbReference type="RuleBase" id="RU003894"/>
    </source>
</evidence>
<dbReference type="GO" id="GO:0006334">
    <property type="term" value="P:nucleosome assembly"/>
    <property type="evidence" value="ECO:0007669"/>
    <property type="project" value="InterPro"/>
</dbReference>
<dbReference type="EMBL" id="CAADRP010000779">
    <property type="protein sequence ID" value="VFU32172.1"/>
    <property type="molecule type" value="Genomic_DNA"/>
</dbReference>
<dbReference type="SUPFAM" id="SSF46785">
    <property type="entry name" value="Winged helix' DNA-binding domain"/>
    <property type="match status" value="1"/>
</dbReference>
<proteinExistence type="inferred from homology"/>
<dbReference type="PRINTS" id="PR00624">
    <property type="entry name" value="HISTONEH5"/>
</dbReference>
<comment type="subcellular location">
    <subcellularLocation>
        <location evidence="2">Chromosome</location>
    </subcellularLocation>
    <subcellularLocation>
        <location evidence="1 6">Nucleus</location>
    </subcellularLocation>
</comment>
<keyword evidence="3 6" id="KW-0158">Chromosome</keyword>
<evidence type="ECO:0000313" key="9">
    <source>
        <dbReference type="EMBL" id="VFU32172.1"/>
    </source>
</evidence>
<gene>
    <name evidence="9" type="ORF">SVIM_LOCUS139698</name>
</gene>
<dbReference type="PANTHER" id="PTHR11467:SF131">
    <property type="entry name" value="HISTONE H1"/>
    <property type="match status" value="1"/>
</dbReference>
<dbReference type="AlphaFoldDB" id="A0A6N2L4K3"/>
<feature type="region of interest" description="Disordered" evidence="7">
    <location>
        <begin position="109"/>
        <end position="228"/>
    </location>
</feature>
<reference evidence="9" key="1">
    <citation type="submission" date="2019-03" db="EMBL/GenBank/DDBJ databases">
        <authorList>
            <person name="Mank J."/>
            <person name="Almeida P."/>
        </authorList>
    </citation>
    <scope>NUCLEOTIDE SEQUENCE</scope>
    <source>
        <strain evidence="9">78183</strain>
    </source>
</reference>
<accession>A0A6N2L4K3</accession>
<evidence type="ECO:0000259" key="8">
    <source>
        <dbReference type="PROSITE" id="PS51504"/>
    </source>
</evidence>
<evidence type="ECO:0000256" key="7">
    <source>
        <dbReference type="SAM" id="MobiDB-lite"/>
    </source>
</evidence>
<feature type="domain" description="H15" evidence="8">
    <location>
        <begin position="42"/>
        <end position="112"/>
    </location>
</feature>
<dbReference type="PANTHER" id="PTHR11467">
    <property type="entry name" value="HISTONE H1"/>
    <property type="match status" value="1"/>
</dbReference>
<evidence type="ECO:0000256" key="4">
    <source>
        <dbReference type="ARBA" id="ARBA00023125"/>
    </source>
</evidence>
<feature type="compositionally biased region" description="Low complexity" evidence="7">
    <location>
        <begin position="167"/>
        <end position="190"/>
    </location>
</feature>
<dbReference type="InterPro" id="IPR005819">
    <property type="entry name" value="H1/H5"/>
</dbReference>
<evidence type="ECO:0000256" key="3">
    <source>
        <dbReference type="ARBA" id="ARBA00022454"/>
    </source>
</evidence>
<dbReference type="Pfam" id="PF00538">
    <property type="entry name" value="Linker_histone"/>
    <property type="match status" value="1"/>
</dbReference>
<keyword evidence="4 6" id="KW-0238">DNA-binding</keyword>